<sequence>MYEKIQRKADPPRAEIPANGSRSNRVNVATPYLRVDTKVVKWGSNCSAKGRIRLGRKIYWLTPS</sequence>
<dbReference type="AlphaFoldDB" id="A0A2M7RKL7"/>
<protein>
    <submittedName>
        <fullName evidence="2">Uncharacterized protein</fullName>
    </submittedName>
</protein>
<reference evidence="2 3" key="1">
    <citation type="submission" date="2017-09" db="EMBL/GenBank/DDBJ databases">
        <title>Depth-based differentiation of microbial function through sediment-hosted aquifers and enrichment of novel symbionts in the deep terrestrial subsurface.</title>
        <authorList>
            <person name="Probst A.J."/>
            <person name="Ladd B."/>
            <person name="Jarett J.K."/>
            <person name="Geller-Mcgrath D.E."/>
            <person name="Sieber C.M."/>
            <person name="Emerson J.B."/>
            <person name="Anantharaman K."/>
            <person name="Thomas B.C."/>
            <person name="Malmstrom R."/>
            <person name="Stieglmeier M."/>
            <person name="Klingl A."/>
            <person name="Woyke T."/>
            <person name="Ryan C.M."/>
            <person name="Banfield J.F."/>
        </authorList>
    </citation>
    <scope>NUCLEOTIDE SEQUENCE [LARGE SCALE GENOMIC DNA]</scope>
    <source>
        <strain evidence="2">CG_4_10_14_0_8_um_filter_42_10</strain>
    </source>
</reference>
<accession>A0A2M7RKL7</accession>
<dbReference type="Proteomes" id="UP000230779">
    <property type="component" value="Unassembled WGS sequence"/>
</dbReference>
<evidence type="ECO:0000256" key="1">
    <source>
        <dbReference type="SAM" id="MobiDB-lite"/>
    </source>
</evidence>
<gene>
    <name evidence="2" type="ORF">COY66_01400</name>
</gene>
<dbReference type="EMBL" id="PFMD01000017">
    <property type="protein sequence ID" value="PIY97077.1"/>
    <property type="molecule type" value="Genomic_DNA"/>
</dbReference>
<organism evidence="2 3">
    <name type="scientific">Candidatus Kerfeldbacteria bacterium CG_4_10_14_0_8_um_filter_42_10</name>
    <dbReference type="NCBI Taxonomy" id="2014248"/>
    <lineage>
        <taxon>Bacteria</taxon>
        <taxon>Candidatus Kerfeldiibacteriota</taxon>
    </lineage>
</organism>
<feature type="compositionally biased region" description="Basic and acidic residues" evidence="1">
    <location>
        <begin position="1"/>
        <end position="13"/>
    </location>
</feature>
<feature type="region of interest" description="Disordered" evidence="1">
    <location>
        <begin position="1"/>
        <end position="22"/>
    </location>
</feature>
<evidence type="ECO:0000313" key="3">
    <source>
        <dbReference type="Proteomes" id="UP000230779"/>
    </source>
</evidence>
<name>A0A2M7RKL7_9BACT</name>
<evidence type="ECO:0000313" key="2">
    <source>
        <dbReference type="EMBL" id="PIY97077.1"/>
    </source>
</evidence>
<comment type="caution">
    <text evidence="2">The sequence shown here is derived from an EMBL/GenBank/DDBJ whole genome shotgun (WGS) entry which is preliminary data.</text>
</comment>
<proteinExistence type="predicted"/>